<proteinExistence type="inferred from homology"/>
<keyword evidence="4 6" id="KW-1133">Transmembrane helix</keyword>
<dbReference type="PANTHER" id="PTHR21716">
    <property type="entry name" value="TRANSMEMBRANE PROTEIN"/>
    <property type="match status" value="1"/>
</dbReference>
<feature type="transmembrane region" description="Helical" evidence="6">
    <location>
        <begin position="310"/>
        <end position="336"/>
    </location>
</feature>
<evidence type="ECO:0000256" key="6">
    <source>
        <dbReference type="SAM" id="Phobius"/>
    </source>
</evidence>
<dbReference type="AlphaFoldDB" id="A0A1H8I6R4"/>
<protein>
    <submittedName>
        <fullName evidence="7">Sporulation integral membrane protein YtvI</fullName>
    </submittedName>
</protein>
<evidence type="ECO:0000256" key="2">
    <source>
        <dbReference type="ARBA" id="ARBA00009773"/>
    </source>
</evidence>
<feature type="transmembrane region" description="Helical" evidence="6">
    <location>
        <begin position="32"/>
        <end position="49"/>
    </location>
</feature>
<evidence type="ECO:0000256" key="5">
    <source>
        <dbReference type="ARBA" id="ARBA00023136"/>
    </source>
</evidence>
<comment type="subcellular location">
    <subcellularLocation>
        <location evidence="1">Membrane</location>
        <topology evidence="1">Multi-pass membrane protein</topology>
    </subcellularLocation>
</comment>
<comment type="similarity">
    <text evidence="2">Belongs to the autoinducer-2 exporter (AI-2E) (TC 2.A.86) family.</text>
</comment>
<accession>A0A1H8I6R4</accession>
<keyword evidence="5 6" id="KW-0472">Membrane</keyword>
<feature type="transmembrane region" description="Helical" evidence="6">
    <location>
        <begin position="268"/>
        <end position="290"/>
    </location>
</feature>
<feature type="transmembrane region" description="Helical" evidence="6">
    <location>
        <begin position="61"/>
        <end position="80"/>
    </location>
</feature>
<feature type="transmembrane region" description="Helical" evidence="6">
    <location>
        <begin position="9"/>
        <end position="26"/>
    </location>
</feature>
<keyword evidence="3 6" id="KW-0812">Transmembrane</keyword>
<dbReference type="InterPro" id="IPR014227">
    <property type="entry name" value="YtvI-like"/>
</dbReference>
<sequence>MLRLTRRQWTIIFLTIIILVLSFFILPVSLPLILAFLTALSLNPLVNLLEAKFKFKRHLSVISIYLIFVVVIAFLGSIAITNTITQLVSLAENLPDYIVQINDLFLSWSNDLERILETLPKEFIDEVNTSIMSSIDTLTSFLRTNLRVERLAAFVAVIPNYIVSFIVYLIALFLFMMELPTLKVKFYHNFTDQTTAKIQFMTDRLKYVFVGFIKAQFLVSLIILAVSLVGLFLILPEYAVIMSLIIWIIDLIPIIGSIVILGPWAIYMFFSGNIVMGTQLTILAIVLLAIRRTVEPKVMGQHIGLSPLATLIAMYIGLKLFGIFGFIIGPLTIIAFTSAKEAGIIKWNLKL</sequence>
<feature type="transmembrane region" description="Helical" evidence="6">
    <location>
        <begin position="240"/>
        <end position="261"/>
    </location>
</feature>
<dbReference type="GO" id="GO:0016020">
    <property type="term" value="C:membrane"/>
    <property type="evidence" value="ECO:0007669"/>
    <property type="project" value="UniProtKB-SubCell"/>
</dbReference>
<reference evidence="7 8" key="1">
    <citation type="submission" date="2016-10" db="EMBL/GenBank/DDBJ databases">
        <authorList>
            <person name="de Groot N.N."/>
        </authorList>
    </citation>
    <scope>NUCLEOTIDE SEQUENCE [LARGE SCALE GENOMIC DNA]</scope>
    <source>
        <strain evidence="7 8">CGMCC 1.10434</strain>
    </source>
</reference>
<dbReference type="GO" id="GO:0055085">
    <property type="term" value="P:transmembrane transport"/>
    <property type="evidence" value="ECO:0007669"/>
    <property type="project" value="TreeGrafter"/>
</dbReference>
<organism evidence="7 8">
    <name type="scientific">Amphibacillus marinus</name>
    <dbReference type="NCBI Taxonomy" id="872970"/>
    <lineage>
        <taxon>Bacteria</taxon>
        <taxon>Bacillati</taxon>
        <taxon>Bacillota</taxon>
        <taxon>Bacilli</taxon>
        <taxon>Bacillales</taxon>
        <taxon>Bacillaceae</taxon>
        <taxon>Amphibacillus</taxon>
    </lineage>
</organism>
<keyword evidence="8" id="KW-1185">Reference proteome</keyword>
<dbReference type="InterPro" id="IPR002549">
    <property type="entry name" value="AI-2E-like"/>
</dbReference>
<dbReference type="RefSeq" id="WP_342708148.1">
    <property type="nucleotide sequence ID" value="NZ_FODJ01000001.1"/>
</dbReference>
<evidence type="ECO:0000313" key="8">
    <source>
        <dbReference type="Proteomes" id="UP000199300"/>
    </source>
</evidence>
<dbReference type="EMBL" id="FODJ01000001">
    <property type="protein sequence ID" value="SEN64353.1"/>
    <property type="molecule type" value="Genomic_DNA"/>
</dbReference>
<dbReference type="PANTHER" id="PTHR21716:SF68">
    <property type="entry name" value="TRANSPORT PROTEIN YTVI-RELATED"/>
    <property type="match status" value="1"/>
</dbReference>
<evidence type="ECO:0000256" key="1">
    <source>
        <dbReference type="ARBA" id="ARBA00004141"/>
    </source>
</evidence>
<feature type="transmembrane region" description="Helical" evidence="6">
    <location>
        <begin position="151"/>
        <end position="175"/>
    </location>
</feature>
<evidence type="ECO:0000256" key="4">
    <source>
        <dbReference type="ARBA" id="ARBA00022989"/>
    </source>
</evidence>
<dbReference type="NCBIfam" id="TIGR02872">
    <property type="entry name" value="spore_ytvI"/>
    <property type="match status" value="1"/>
</dbReference>
<dbReference type="Pfam" id="PF01594">
    <property type="entry name" value="AI-2E_transport"/>
    <property type="match status" value="1"/>
</dbReference>
<dbReference type="Proteomes" id="UP000199300">
    <property type="component" value="Unassembled WGS sequence"/>
</dbReference>
<feature type="transmembrane region" description="Helical" evidence="6">
    <location>
        <begin position="207"/>
        <end position="234"/>
    </location>
</feature>
<evidence type="ECO:0000256" key="3">
    <source>
        <dbReference type="ARBA" id="ARBA00022692"/>
    </source>
</evidence>
<dbReference type="STRING" id="872970.SAMN04488134_101543"/>
<evidence type="ECO:0000313" key="7">
    <source>
        <dbReference type="EMBL" id="SEN64353.1"/>
    </source>
</evidence>
<name>A0A1H8I6R4_9BACI</name>
<gene>
    <name evidence="7" type="ORF">SAMN04488134_101543</name>
</gene>